<dbReference type="SUPFAM" id="SSF54106">
    <property type="entry name" value="LysM domain"/>
    <property type="match status" value="1"/>
</dbReference>
<feature type="domain" description="LysM" evidence="2">
    <location>
        <begin position="33"/>
        <end position="76"/>
    </location>
</feature>
<dbReference type="InterPro" id="IPR042047">
    <property type="entry name" value="SleB_dom1"/>
</dbReference>
<evidence type="ECO:0000256" key="1">
    <source>
        <dbReference type="SAM" id="SignalP"/>
    </source>
</evidence>
<keyword evidence="1" id="KW-0732">Signal</keyword>
<dbReference type="SMART" id="SM00257">
    <property type="entry name" value="LysM"/>
    <property type="match status" value="1"/>
</dbReference>
<dbReference type="Gene3D" id="1.10.10.2520">
    <property type="entry name" value="Cell wall hydrolase SleB, domain 1"/>
    <property type="match status" value="1"/>
</dbReference>
<dbReference type="GO" id="GO:0016787">
    <property type="term" value="F:hydrolase activity"/>
    <property type="evidence" value="ECO:0007669"/>
    <property type="project" value="InterPro"/>
</dbReference>
<dbReference type="EMBL" id="RCVZ01000002">
    <property type="protein sequence ID" value="RLQ97092.1"/>
    <property type="molecule type" value="Genomic_DNA"/>
</dbReference>
<feature type="chain" id="PRO_5018094092" evidence="1">
    <location>
        <begin position="31"/>
        <end position="201"/>
    </location>
</feature>
<name>A0A3L7K8V4_9BACI</name>
<organism evidence="3 4">
    <name type="scientific">Falsibacillus albus</name>
    <dbReference type="NCBI Taxonomy" id="2478915"/>
    <lineage>
        <taxon>Bacteria</taxon>
        <taxon>Bacillati</taxon>
        <taxon>Bacillota</taxon>
        <taxon>Bacilli</taxon>
        <taxon>Bacillales</taxon>
        <taxon>Bacillaceae</taxon>
        <taxon>Falsibacillus</taxon>
    </lineage>
</organism>
<dbReference type="Pfam" id="PF01476">
    <property type="entry name" value="LysM"/>
    <property type="match status" value="1"/>
</dbReference>
<dbReference type="InterPro" id="IPR018392">
    <property type="entry name" value="LysM"/>
</dbReference>
<dbReference type="Proteomes" id="UP000276770">
    <property type="component" value="Unassembled WGS sequence"/>
</dbReference>
<dbReference type="PROSITE" id="PS51782">
    <property type="entry name" value="LYSM"/>
    <property type="match status" value="1"/>
</dbReference>
<keyword evidence="4" id="KW-1185">Reference proteome</keyword>
<dbReference type="Gene3D" id="6.20.240.60">
    <property type="match status" value="1"/>
</dbReference>
<evidence type="ECO:0000259" key="2">
    <source>
        <dbReference type="PROSITE" id="PS51782"/>
    </source>
</evidence>
<feature type="signal peptide" evidence="1">
    <location>
        <begin position="1"/>
        <end position="30"/>
    </location>
</feature>
<dbReference type="Gene3D" id="3.10.350.10">
    <property type="entry name" value="LysM domain"/>
    <property type="match status" value="1"/>
</dbReference>
<protein>
    <submittedName>
        <fullName evidence="3">LysM peptidoglycan-binding domain-containing protein</fullName>
    </submittedName>
</protein>
<dbReference type="RefSeq" id="WP_121679041.1">
    <property type="nucleotide sequence ID" value="NZ_RCVZ01000002.1"/>
</dbReference>
<sequence>MRKQKTVKSFVIATLLGAGLFTFHHGQADAAQSNYTVKKGDSLWKIGKKYGVPAKELKSVNNLDNSMIYPNETLKLPSQVSEADKELLAKLVTAEAKGEPYAGQVAVATVVLNRVDSDQFPDSIHSVIYQDINGHYAFSPVENGQINQPAKPSAVKAVDEALKFRGKGNGSLFFYNPETSTSKWIFSTQETVTIGHHRFAK</sequence>
<dbReference type="AlphaFoldDB" id="A0A3L7K8V4"/>
<proteinExistence type="predicted"/>
<accession>A0A3L7K8V4</accession>
<reference evidence="3 4" key="1">
    <citation type="submission" date="2018-10" db="EMBL/GenBank/DDBJ databases">
        <title>Falsibacillus sp. genome draft.</title>
        <authorList>
            <person name="Shi S."/>
        </authorList>
    </citation>
    <scope>NUCLEOTIDE SEQUENCE [LARGE SCALE GENOMIC DNA]</scope>
    <source>
        <strain evidence="3 4">GY 10110</strain>
    </source>
</reference>
<dbReference type="InterPro" id="IPR036779">
    <property type="entry name" value="LysM_dom_sf"/>
</dbReference>
<dbReference type="OrthoDB" id="9785345at2"/>
<comment type="caution">
    <text evidence="3">The sequence shown here is derived from an EMBL/GenBank/DDBJ whole genome shotgun (WGS) entry which is preliminary data.</text>
</comment>
<evidence type="ECO:0000313" key="3">
    <source>
        <dbReference type="EMBL" id="RLQ97092.1"/>
    </source>
</evidence>
<gene>
    <name evidence="3" type="ORF">D9X91_02735</name>
</gene>
<evidence type="ECO:0000313" key="4">
    <source>
        <dbReference type="Proteomes" id="UP000276770"/>
    </source>
</evidence>
<dbReference type="Pfam" id="PF07486">
    <property type="entry name" value="Hydrolase_2"/>
    <property type="match status" value="1"/>
</dbReference>
<dbReference type="InterPro" id="IPR011105">
    <property type="entry name" value="Cell_wall_hydrolase_SleB"/>
</dbReference>
<dbReference type="CDD" id="cd00118">
    <property type="entry name" value="LysM"/>
    <property type="match status" value="1"/>
</dbReference>